<keyword evidence="6" id="KW-0963">Cytoplasm</keyword>
<evidence type="ECO:0000256" key="9">
    <source>
        <dbReference type="ARBA" id="ARBA00023225"/>
    </source>
</evidence>
<evidence type="ECO:0000256" key="6">
    <source>
        <dbReference type="ARBA" id="ARBA00022490"/>
    </source>
</evidence>
<evidence type="ECO:0000259" key="11">
    <source>
        <dbReference type="Pfam" id="PF02108"/>
    </source>
</evidence>
<dbReference type="AlphaFoldDB" id="A0A3M8RU42"/>
<comment type="caution">
    <text evidence="12">The sequence shown here is derived from an EMBL/GenBank/DDBJ whole genome shotgun (WGS) entry which is preliminary data.</text>
</comment>
<dbReference type="GO" id="GO:0071973">
    <property type="term" value="P:bacterial-type flagellum-dependent cell motility"/>
    <property type="evidence" value="ECO:0007669"/>
    <property type="project" value="InterPro"/>
</dbReference>
<organism evidence="12">
    <name type="scientific">Acidithiobacillus sulfuriphilus</name>
    <dbReference type="NCBI Taxonomy" id="1867749"/>
    <lineage>
        <taxon>Bacteria</taxon>
        <taxon>Pseudomonadati</taxon>
        <taxon>Pseudomonadota</taxon>
        <taxon>Acidithiobacillia</taxon>
        <taxon>Acidithiobacillales</taxon>
        <taxon>Acidithiobacillaceae</taxon>
        <taxon>Acidithiobacillus</taxon>
    </lineage>
</organism>
<comment type="subcellular location">
    <subcellularLocation>
        <location evidence="2">Cytoplasm</location>
    </subcellularLocation>
</comment>
<feature type="region of interest" description="Disordered" evidence="10">
    <location>
        <begin position="1"/>
        <end position="49"/>
    </location>
</feature>
<dbReference type="PRINTS" id="PR01003">
    <property type="entry name" value="FLGFLIH"/>
</dbReference>
<proteinExistence type="inferred from homology"/>
<evidence type="ECO:0000256" key="7">
    <source>
        <dbReference type="ARBA" id="ARBA00022795"/>
    </source>
</evidence>
<dbReference type="GO" id="GO:0044781">
    <property type="term" value="P:bacterial-type flagellum organization"/>
    <property type="evidence" value="ECO:0007669"/>
    <property type="project" value="UniProtKB-KW"/>
</dbReference>
<protein>
    <recommendedName>
        <fullName evidence="4">Flagellar assembly protein FliH</fullName>
    </recommendedName>
</protein>
<dbReference type="PANTHER" id="PTHR34982">
    <property type="entry name" value="YOP PROTEINS TRANSLOCATION PROTEIN L"/>
    <property type="match status" value="1"/>
</dbReference>
<comment type="similarity">
    <text evidence="3">Belongs to the FliH family.</text>
</comment>
<evidence type="ECO:0000256" key="2">
    <source>
        <dbReference type="ARBA" id="ARBA00004496"/>
    </source>
</evidence>
<accession>A0A3M8RU42</accession>
<dbReference type="Pfam" id="PF02108">
    <property type="entry name" value="FliH"/>
    <property type="match status" value="1"/>
</dbReference>
<dbReference type="RefSeq" id="WP_123101485.1">
    <property type="nucleotide sequence ID" value="NZ_CP127527.1"/>
</dbReference>
<dbReference type="EMBL" id="RIZI01000088">
    <property type="protein sequence ID" value="RNF72047.1"/>
    <property type="molecule type" value="Genomic_DNA"/>
</dbReference>
<dbReference type="PANTHER" id="PTHR34982:SF1">
    <property type="entry name" value="FLAGELLAR ASSEMBLY PROTEIN FLIH"/>
    <property type="match status" value="1"/>
</dbReference>
<keyword evidence="5" id="KW-0813">Transport</keyword>
<feature type="compositionally biased region" description="Basic and acidic residues" evidence="10">
    <location>
        <begin position="11"/>
        <end position="22"/>
    </location>
</feature>
<dbReference type="InterPro" id="IPR018035">
    <property type="entry name" value="Flagellar_FliH/T3SS_HrpE"/>
</dbReference>
<dbReference type="GO" id="GO:0015031">
    <property type="term" value="P:protein transport"/>
    <property type="evidence" value="ECO:0007669"/>
    <property type="project" value="UniProtKB-KW"/>
</dbReference>
<dbReference type="GO" id="GO:0005829">
    <property type="term" value="C:cytosol"/>
    <property type="evidence" value="ECO:0007669"/>
    <property type="project" value="TreeGrafter"/>
</dbReference>
<evidence type="ECO:0000256" key="4">
    <source>
        <dbReference type="ARBA" id="ARBA00016507"/>
    </source>
</evidence>
<keyword evidence="8" id="KW-0653">Protein transport</keyword>
<evidence type="ECO:0000256" key="1">
    <source>
        <dbReference type="ARBA" id="ARBA00003041"/>
    </source>
</evidence>
<keyword evidence="9" id="KW-1006">Bacterial flagellum protein export</keyword>
<reference evidence="12" key="1">
    <citation type="submission" date="2018-10" db="EMBL/GenBank/DDBJ databases">
        <title>Acidithiobacillus sulfuriphilus sp. nov.: an extremely acidophilic sulfur-oxidizing chemolithotroph isolated from a neutral pH environment.</title>
        <authorList>
            <person name="Falagan C."/>
            <person name="Moya-Beltran A."/>
            <person name="Quatrini R."/>
            <person name="Johnson D.B."/>
        </authorList>
    </citation>
    <scope>NUCLEOTIDE SEQUENCE [LARGE SCALE GENOMIC DNA]</scope>
    <source>
        <strain evidence="12">CJ-2</strain>
    </source>
</reference>
<keyword evidence="12" id="KW-0969">Cilium</keyword>
<dbReference type="GO" id="GO:0003774">
    <property type="term" value="F:cytoskeletal motor activity"/>
    <property type="evidence" value="ECO:0007669"/>
    <property type="project" value="InterPro"/>
</dbReference>
<dbReference type="InterPro" id="IPR000563">
    <property type="entry name" value="Flag_FliH"/>
</dbReference>
<evidence type="ECO:0000256" key="8">
    <source>
        <dbReference type="ARBA" id="ARBA00022927"/>
    </source>
</evidence>
<dbReference type="InterPro" id="IPR051472">
    <property type="entry name" value="T3SS_Stator/FliH"/>
</dbReference>
<comment type="function">
    <text evidence="1">Needed for flagellar regrowth and assembly.</text>
</comment>
<name>A0A3M8RU42_9PROT</name>
<sequence>MIKTPTGGVITREEITSMRRWDPPAMSPGGGSKPSAGQAMESAGAELSPAAVPLPTADDLELMYARAEAEGRQQGYQNGYAAGLSAGREAGMTAARQDAEMLKALVLGFGRPLRDLDAAVEEALLALALEVARQVIRSDLRMRPESLLPLLREALEALPLRSANPSIRLHPEDLALVERLAPELVEEGVLLEADEELERGGPVLAARIDDDGARPDRRWHRRGVGDAASVLDLRLETRWRQALEQLFGAAFP</sequence>
<feature type="domain" description="Flagellar assembly protein FliH/Type III secretion system HrpE" evidence="11">
    <location>
        <begin position="98"/>
        <end position="210"/>
    </location>
</feature>
<gene>
    <name evidence="12" type="ORF">EC580_01320</name>
</gene>
<keyword evidence="7" id="KW-1005">Bacterial flagellum biogenesis</keyword>
<evidence type="ECO:0000256" key="5">
    <source>
        <dbReference type="ARBA" id="ARBA00022448"/>
    </source>
</evidence>
<evidence type="ECO:0000313" key="12">
    <source>
        <dbReference type="EMBL" id="RNF72047.1"/>
    </source>
</evidence>
<evidence type="ECO:0000256" key="10">
    <source>
        <dbReference type="SAM" id="MobiDB-lite"/>
    </source>
</evidence>
<evidence type="ECO:0000256" key="3">
    <source>
        <dbReference type="ARBA" id="ARBA00006602"/>
    </source>
</evidence>
<dbReference type="OrthoDB" id="5296952at2"/>
<dbReference type="GO" id="GO:0009288">
    <property type="term" value="C:bacterial-type flagellum"/>
    <property type="evidence" value="ECO:0007669"/>
    <property type="project" value="InterPro"/>
</dbReference>
<keyword evidence="12" id="KW-0966">Cell projection</keyword>
<keyword evidence="12" id="KW-0282">Flagellum</keyword>